<name>A0ABW2BTD3_9PSEU</name>
<feature type="signal peptide" evidence="2">
    <location>
        <begin position="1"/>
        <end position="26"/>
    </location>
</feature>
<keyword evidence="2" id="KW-0732">Signal</keyword>
<evidence type="ECO:0000256" key="2">
    <source>
        <dbReference type="SAM" id="SignalP"/>
    </source>
</evidence>
<evidence type="ECO:0000313" key="4">
    <source>
        <dbReference type="Proteomes" id="UP001596337"/>
    </source>
</evidence>
<comment type="caution">
    <text evidence="3">The sequence shown here is derived from an EMBL/GenBank/DDBJ whole genome shotgun (WGS) entry which is preliminary data.</text>
</comment>
<keyword evidence="4" id="KW-1185">Reference proteome</keyword>
<proteinExistence type="predicted"/>
<sequence length="340" mass="35488">MKLRRILVLSAVGSLMVLYGQVSALAASESAKVGTQTEAWYVTTTSETCSSIDCSMLAAPAEFPKNTLHVGISNGTPTAATYIEFDMFSANIPTGSVFTKGTVTLPVDMAPGDGTLRQDAAELQVCQVTEFFSSVAASPDKPPATDCETSANAKYSAEPAPTFTVDLGPFLAGWSKGDSAALAILPAPEAEEASETWHVAFYGKDYGAGLQDDAPVSPESGTPKPITAKLTYEPEPDGETTTLPPPEPEFTPPPAPSPPPISPIDVAPPEPADIAPVADAELPPEEAVEPAPEPVAAPEFITVGYQYPIAWIMPLLLLIGFAMTGHSLTRSLERPGSSLG</sequence>
<dbReference type="RefSeq" id="WP_345400800.1">
    <property type="nucleotide sequence ID" value="NZ_BAABLA010000102.1"/>
</dbReference>
<evidence type="ECO:0000256" key="1">
    <source>
        <dbReference type="SAM" id="MobiDB-lite"/>
    </source>
</evidence>
<dbReference type="Proteomes" id="UP001596337">
    <property type="component" value="Unassembled WGS sequence"/>
</dbReference>
<accession>A0ABW2BTD3</accession>
<reference evidence="4" key="1">
    <citation type="journal article" date="2019" name="Int. J. Syst. Evol. Microbiol.">
        <title>The Global Catalogue of Microorganisms (GCM) 10K type strain sequencing project: providing services to taxonomists for standard genome sequencing and annotation.</title>
        <authorList>
            <consortium name="The Broad Institute Genomics Platform"/>
            <consortium name="The Broad Institute Genome Sequencing Center for Infectious Disease"/>
            <person name="Wu L."/>
            <person name="Ma J."/>
        </authorList>
    </citation>
    <scope>NUCLEOTIDE SEQUENCE [LARGE SCALE GENOMIC DNA]</scope>
    <source>
        <strain evidence="4">KCTC 32255</strain>
    </source>
</reference>
<feature type="region of interest" description="Disordered" evidence="1">
    <location>
        <begin position="210"/>
        <end position="276"/>
    </location>
</feature>
<feature type="compositionally biased region" description="Pro residues" evidence="1">
    <location>
        <begin position="243"/>
        <end position="271"/>
    </location>
</feature>
<organism evidence="3 4">
    <name type="scientific">Haloechinothrix salitolerans</name>
    <dbReference type="NCBI Taxonomy" id="926830"/>
    <lineage>
        <taxon>Bacteria</taxon>
        <taxon>Bacillati</taxon>
        <taxon>Actinomycetota</taxon>
        <taxon>Actinomycetes</taxon>
        <taxon>Pseudonocardiales</taxon>
        <taxon>Pseudonocardiaceae</taxon>
        <taxon>Haloechinothrix</taxon>
    </lineage>
</organism>
<dbReference type="EMBL" id="JBHSXX010000001">
    <property type="protein sequence ID" value="MFC6866281.1"/>
    <property type="molecule type" value="Genomic_DNA"/>
</dbReference>
<feature type="chain" id="PRO_5045063648" evidence="2">
    <location>
        <begin position="27"/>
        <end position="340"/>
    </location>
</feature>
<gene>
    <name evidence="3" type="ORF">ACFQGD_03900</name>
</gene>
<protein>
    <submittedName>
        <fullName evidence="3">Uncharacterized protein</fullName>
    </submittedName>
</protein>
<evidence type="ECO:0000313" key="3">
    <source>
        <dbReference type="EMBL" id="MFC6866281.1"/>
    </source>
</evidence>